<dbReference type="PANTHER" id="PTHR36251:SF2">
    <property type="entry name" value="GIFSY-2 PROPHAGE HOST SPECIFICITY PROTEIN J, PHAGE LAMBDA"/>
    <property type="match status" value="1"/>
</dbReference>
<dbReference type="RefSeq" id="WP_004787865.1">
    <property type="nucleotide sequence ID" value="NZ_KB849413.1"/>
</dbReference>
<dbReference type="PANTHER" id="PTHR36251">
    <property type="entry name" value="FELS-1 PROPHAGE HOST SPECIFICITY PROTEIN-RELATED"/>
    <property type="match status" value="1"/>
</dbReference>
<feature type="coiled-coil region" evidence="1">
    <location>
        <begin position="906"/>
        <end position="933"/>
    </location>
</feature>
<evidence type="ECO:0000313" key="2">
    <source>
        <dbReference type="EMBL" id="ENV00936.1"/>
    </source>
</evidence>
<keyword evidence="1" id="KW-0175">Coiled coil</keyword>
<dbReference type="eggNOG" id="COG1196">
    <property type="taxonomic scope" value="Bacteria"/>
</dbReference>
<accession>N8VN29</accession>
<proteinExistence type="predicted"/>
<keyword evidence="3" id="KW-1185">Reference proteome</keyword>
<gene>
    <name evidence="2" type="ORF">F969_00022</name>
</gene>
<dbReference type="eggNOG" id="COG0845">
    <property type="taxonomic scope" value="Bacteria"/>
</dbReference>
<protein>
    <recommendedName>
        <fullName evidence="4">DUF1983 domain-containing protein</fullName>
    </recommendedName>
</protein>
<dbReference type="InterPro" id="IPR013783">
    <property type="entry name" value="Ig-like_fold"/>
</dbReference>
<dbReference type="AlphaFoldDB" id="N8VN29"/>
<evidence type="ECO:0008006" key="4">
    <source>
        <dbReference type="Google" id="ProtNLM"/>
    </source>
</evidence>
<comment type="caution">
    <text evidence="2">The sequence shown here is derived from an EMBL/GenBank/DDBJ whole genome shotgun (WGS) entry which is preliminary data.</text>
</comment>
<evidence type="ECO:0000313" key="3">
    <source>
        <dbReference type="Proteomes" id="UP000013070"/>
    </source>
</evidence>
<feature type="non-terminal residue" evidence="2">
    <location>
        <position position="1020"/>
    </location>
</feature>
<dbReference type="Gene3D" id="2.60.40.10">
    <property type="entry name" value="Immunoglobulins"/>
    <property type="match status" value="1"/>
</dbReference>
<sequence>MANLVNTLLKNRKLQSVITKAKTTNAAIPKVEDPTLQTWIKAIDSNLKEAAKKAVTKGDLINLGLAGVKNGNLEGLIPKPEQVDLTVPAAVANLQANGAYSTVTLDWETPPNANFGYNAVYRSEINDFGAAIQIGSTLGDVYTDYIGNAAKVYYWVRTISKYDVEGDLAPSVYAETSINIPYLIEQLTGKINSNQFTQSLKTEIERIDANAKAIVQEAKDRANALLEERVKYAASLLEERELWQAGLAQEALNRVQAVSDAISSLMLKISAERVDWMAAVLKEAQDRAQSINEVVNDYVERFSQERVDWQNAIADEAAATKNRIDQTVTDFSDRLSTEVTARQDQIQAEAEARQEAITQEASNRADAIAAETTTRQQEITAEALARAEGDKAVDSRVDNLVSAFDDNDREIRGLIIDEAETRANETGVISTKLDGVFAQVNPTMAGGSEPAGSDTQLAGVWTETSARIEGDLVLSERIDVVQSVIQTNDKTVKALITQEQQTRATTDAAMASQMDIMSASIKTNDTEVKALITAEQTTRANADGALSQRIDTIQAKTDQNIAAITAEQTARAAADQAMAGQINTLTAQTEDVLGLITTEQEVRSSQVEALSRELTFISAGVGEQFDTKVISFFDEGDEGWTCETGQPIVENGYIRAADSATPNYLISPANGEIINGSAYPHLRARIRKVGTPSWTGQILYGENFSQSFELVEPTWDIGDFGILSSDIGWQGQIGQVKVKFSDSQDPDNYFFADWIAIGRPSPSASYSALSEEQQARAEADRANADSIRALTATVKDNDISYKALIAEEERVRVEQDLAQAERTELLEATIEDQAALIASEQTARIEANEVLAGQIDSIRAENKNNLALIQEEQTARVDGDSANATAILQLSAEFEEKDAETRSLITQEQETRADALEAMASDLQQLSADFENKDTEIRSLITQEQEARADENEAITTQINQLSAEFGDEQTAVRALISEEAEARADENGALSTKIDGVFAQVNPVMAGDESGLAGNEGHN</sequence>
<reference evidence="2 3" key="1">
    <citation type="submission" date="2013-02" db="EMBL/GenBank/DDBJ databases">
        <title>The Genome Sequence of Acinetobacter sp. NIPH 899.</title>
        <authorList>
            <consortium name="The Broad Institute Genome Sequencing Platform"/>
            <consortium name="The Broad Institute Genome Sequencing Center for Infectious Disease"/>
            <person name="Cerqueira G."/>
            <person name="Feldgarden M."/>
            <person name="Courvalin P."/>
            <person name="Perichon B."/>
            <person name="Grillot-Courvalin C."/>
            <person name="Clermont D."/>
            <person name="Rocha E."/>
            <person name="Yoon E.-J."/>
            <person name="Nemec A."/>
            <person name="Walker B."/>
            <person name="Young S.K."/>
            <person name="Zeng Q."/>
            <person name="Gargeya S."/>
            <person name="Fitzgerald M."/>
            <person name="Haas B."/>
            <person name="Abouelleil A."/>
            <person name="Alvarado L."/>
            <person name="Arachchi H.M."/>
            <person name="Berlin A.M."/>
            <person name="Chapman S.B."/>
            <person name="Dewar J."/>
            <person name="Goldberg J."/>
            <person name="Griggs A."/>
            <person name="Gujja S."/>
            <person name="Hansen M."/>
            <person name="Howarth C."/>
            <person name="Imamovic A."/>
            <person name="Larimer J."/>
            <person name="McCowan C."/>
            <person name="Murphy C."/>
            <person name="Neiman D."/>
            <person name="Pearson M."/>
            <person name="Priest M."/>
            <person name="Roberts A."/>
            <person name="Saif S."/>
            <person name="Shea T."/>
            <person name="Sisk P."/>
            <person name="Sykes S."/>
            <person name="Wortman J."/>
            <person name="Nusbaum C."/>
            <person name="Birren B."/>
        </authorList>
    </citation>
    <scope>NUCLEOTIDE SEQUENCE [LARGE SCALE GENOMIC DNA]</scope>
    <source>
        <strain evidence="2 3">NIPH 899</strain>
    </source>
</reference>
<dbReference type="HOGENOM" id="CLU_296224_0_0_6"/>
<dbReference type="InterPro" id="IPR053171">
    <property type="entry name" value="Viral_Tip_Attach_Protein"/>
</dbReference>
<dbReference type="EMBL" id="APPE01000006">
    <property type="protein sequence ID" value="ENV00936.1"/>
    <property type="molecule type" value="Genomic_DNA"/>
</dbReference>
<dbReference type="Proteomes" id="UP000013070">
    <property type="component" value="Unassembled WGS sequence"/>
</dbReference>
<organism evidence="2 3">
    <name type="scientific">Acinetobacter variabilis</name>
    <dbReference type="NCBI Taxonomy" id="70346"/>
    <lineage>
        <taxon>Bacteria</taxon>
        <taxon>Pseudomonadati</taxon>
        <taxon>Pseudomonadota</taxon>
        <taxon>Gammaproteobacteria</taxon>
        <taxon>Moraxellales</taxon>
        <taxon>Moraxellaceae</taxon>
        <taxon>Acinetobacter</taxon>
    </lineage>
</organism>
<evidence type="ECO:0000256" key="1">
    <source>
        <dbReference type="SAM" id="Coils"/>
    </source>
</evidence>
<name>N8VN29_9GAMM</name>